<proteinExistence type="predicted"/>
<protein>
    <recommendedName>
        <fullName evidence="3">DUF1450 domain-containing protein</fullName>
    </recommendedName>
</protein>
<dbReference type="HOGENOM" id="CLU_182025_2_0_9"/>
<keyword evidence="2" id="KW-1185">Reference proteome</keyword>
<dbReference type="STRING" id="649639.Bcell_2020"/>
<dbReference type="AlphaFoldDB" id="E6U0X0"/>
<evidence type="ECO:0000313" key="2">
    <source>
        <dbReference type="Proteomes" id="UP000001401"/>
    </source>
</evidence>
<dbReference type="EMBL" id="CP002394">
    <property type="protein sequence ID" value="ADU30282.1"/>
    <property type="molecule type" value="Genomic_DNA"/>
</dbReference>
<evidence type="ECO:0008006" key="3">
    <source>
        <dbReference type="Google" id="ProtNLM"/>
    </source>
</evidence>
<accession>E6U0X0</accession>
<dbReference type="KEGG" id="bco:Bcell_2020"/>
<dbReference type="Proteomes" id="UP000001401">
    <property type="component" value="Chromosome"/>
</dbReference>
<gene>
    <name evidence="1" type="ordered locus">Bcell_2020</name>
</gene>
<reference evidence="1 2" key="1">
    <citation type="submission" date="2010-12" db="EMBL/GenBank/DDBJ databases">
        <title>Complete sequence of Bacillus cellulosilyticus DSM 2522.</title>
        <authorList>
            <consortium name="US DOE Joint Genome Institute"/>
            <person name="Lucas S."/>
            <person name="Copeland A."/>
            <person name="Lapidus A."/>
            <person name="Cheng J.-F."/>
            <person name="Bruce D."/>
            <person name="Goodwin L."/>
            <person name="Pitluck S."/>
            <person name="Chertkov O."/>
            <person name="Detter J.C."/>
            <person name="Han C."/>
            <person name="Tapia R."/>
            <person name="Land M."/>
            <person name="Hauser L."/>
            <person name="Jeffries C."/>
            <person name="Kyrpides N."/>
            <person name="Ivanova N."/>
            <person name="Mikhailova N."/>
            <person name="Brumm P."/>
            <person name="Mead D."/>
            <person name="Woyke T."/>
        </authorList>
    </citation>
    <scope>NUCLEOTIDE SEQUENCE [LARGE SCALE GENOMIC DNA]</scope>
    <source>
        <strain evidence="2">ATCC 21833 / DSM 2522 / FERM P-1141 / JCM 9156 / N-4</strain>
    </source>
</reference>
<dbReference type="InterPro" id="IPR009910">
    <property type="entry name" value="DUF1450"/>
</dbReference>
<organism evidence="1 2">
    <name type="scientific">Evansella cellulosilytica (strain ATCC 21833 / DSM 2522 / FERM P-1141 / JCM 9156 / N-4)</name>
    <name type="common">Bacillus cellulosilyticus</name>
    <dbReference type="NCBI Taxonomy" id="649639"/>
    <lineage>
        <taxon>Bacteria</taxon>
        <taxon>Bacillati</taxon>
        <taxon>Bacillota</taxon>
        <taxon>Bacilli</taxon>
        <taxon>Bacillales</taxon>
        <taxon>Bacillaceae</taxon>
        <taxon>Evansella</taxon>
    </lineage>
</organism>
<name>E6U0X0_EVAC2</name>
<evidence type="ECO:0000313" key="1">
    <source>
        <dbReference type="EMBL" id="ADU30282.1"/>
    </source>
</evidence>
<sequence length="89" mass="10510">MMALLKKLFKQEKVKIDFCQNNLDKFLSEQCFSDFNSFLSQKNIDFKEYTCQSKCEICEESPYAIINGEVEKAETAEQLLKKLKERVNR</sequence>
<dbReference type="eggNOG" id="ENOG5031YE2">
    <property type="taxonomic scope" value="Bacteria"/>
</dbReference>
<dbReference type="Pfam" id="PF07293">
    <property type="entry name" value="DUF1450"/>
    <property type="match status" value="1"/>
</dbReference>